<accession>A0ABW3FYB3</accession>
<dbReference type="RefSeq" id="WP_263251439.1">
    <property type="nucleotide sequence ID" value="NZ_BAABLT010000055.1"/>
</dbReference>
<dbReference type="EMBL" id="JBHTIW010000026">
    <property type="protein sequence ID" value="MFD0922894.1"/>
    <property type="molecule type" value="Genomic_DNA"/>
</dbReference>
<keyword evidence="1" id="KW-1133">Transmembrane helix</keyword>
<proteinExistence type="predicted"/>
<sequence>MTTYQPAAASGPRIAVLPAGQGRNLRTMLGLSAAAVLFLAVASVGICLGVGVPVLLQGGVAVVPLVVAGAVSAPALAGTGVLTIGARARIVRDTIIETPDVVRKSRIAGWLLGTVLGAVGLVVVVAAVLYGVLHVRFAEMWGGAGLLALVPITITLHTTYGRLHRLAQFVRSAEAAGTGGP</sequence>
<gene>
    <name evidence="2" type="ORF">ACFQ16_24375</name>
</gene>
<feature type="transmembrane region" description="Helical" evidence="1">
    <location>
        <begin position="138"/>
        <end position="156"/>
    </location>
</feature>
<keyword evidence="3" id="KW-1185">Reference proteome</keyword>
<reference evidence="3" key="1">
    <citation type="journal article" date="2019" name="Int. J. Syst. Evol. Microbiol.">
        <title>The Global Catalogue of Microorganisms (GCM) 10K type strain sequencing project: providing services to taxonomists for standard genome sequencing and annotation.</title>
        <authorList>
            <consortium name="The Broad Institute Genomics Platform"/>
            <consortium name="The Broad Institute Genome Sequencing Center for Infectious Disease"/>
            <person name="Wu L."/>
            <person name="Ma J."/>
        </authorList>
    </citation>
    <scope>NUCLEOTIDE SEQUENCE [LARGE SCALE GENOMIC DNA]</scope>
    <source>
        <strain evidence="3">CCUG 56401</strain>
    </source>
</reference>
<evidence type="ECO:0000313" key="3">
    <source>
        <dbReference type="Proteomes" id="UP001597018"/>
    </source>
</evidence>
<evidence type="ECO:0000256" key="1">
    <source>
        <dbReference type="SAM" id="Phobius"/>
    </source>
</evidence>
<protein>
    <submittedName>
        <fullName evidence="2">Uncharacterized protein</fullName>
    </submittedName>
</protein>
<feature type="transmembrane region" description="Helical" evidence="1">
    <location>
        <begin position="31"/>
        <end position="56"/>
    </location>
</feature>
<dbReference type="Proteomes" id="UP001597018">
    <property type="component" value="Unassembled WGS sequence"/>
</dbReference>
<evidence type="ECO:0000313" key="2">
    <source>
        <dbReference type="EMBL" id="MFD0922894.1"/>
    </source>
</evidence>
<feature type="transmembrane region" description="Helical" evidence="1">
    <location>
        <begin position="62"/>
        <end position="86"/>
    </location>
</feature>
<keyword evidence="1" id="KW-0472">Membrane</keyword>
<organism evidence="2 3">
    <name type="scientific">Saccharopolyspora rosea</name>
    <dbReference type="NCBI Taxonomy" id="524884"/>
    <lineage>
        <taxon>Bacteria</taxon>
        <taxon>Bacillati</taxon>
        <taxon>Actinomycetota</taxon>
        <taxon>Actinomycetes</taxon>
        <taxon>Pseudonocardiales</taxon>
        <taxon>Pseudonocardiaceae</taxon>
        <taxon>Saccharopolyspora</taxon>
    </lineage>
</organism>
<feature type="transmembrane region" description="Helical" evidence="1">
    <location>
        <begin position="107"/>
        <end position="132"/>
    </location>
</feature>
<name>A0ABW3FYB3_9PSEU</name>
<keyword evidence="1" id="KW-0812">Transmembrane</keyword>
<comment type="caution">
    <text evidence="2">The sequence shown here is derived from an EMBL/GenBank/DDBJ whole genome shotgun (WGS) entry which is preliminary data.</text>
</comment>